<proteinExistence type="predicted"/>
<dbReference type="InterPro" id="IPR000281">
    <property type="entry name" value="HTH_RpiR"/>
</dbReference>
<evidence type="ECO:0000256" key="2">
    <source>
        <dbReference type="ARBA" id="ARBA00023125"/>
    </source>
</evidence>
<dbReference type="OrthoDB" id="3684496at2"/>
<accession>A0A0A3INF8</accession>
<dbReference type="PROSITE" id="PS51071">
    <property type="entry name" value="HTH_RPIR"/>
    <property type="match status" value="1"/>
</dbReference>
<protein>
    <submittedName>
        <fullName evidence="6">Transcriptional regulator</fullName>
    </submittedName>
</protein>
<dbReference type="InterPro" id="IPR009057">
    <property type="entry name" value="Homeodomain-like_sf"/>
</dbReference>
<dbReference type="AlphaFoldDB" id="A0A0A3INF8"/>
<keyword evidence="2" id="KW-0238">DNA-binding</keyword>
<dbReference type="GO" id="GO:1901135">
    <property type="term" value="P:carbohydrate derivative metabolic process"/>
    <property type="evidence" value="ECO:0007669"/>
    <property type="project" value="InterPro"/>
</dbReference>
<dbReference type="InterPro" id="IPR046348">
    <property type="entry name" value="SIS_dom_sf"/>
</dbReference>
<dbReference type="STRING" id="1220589.CD32_11185"/>
<dbReference type="PANTHER" id="PTHR30514:SF1">
    <property type="entry name" value="HTH-TYPE TRANSCRIPTIONAL REGULATOR HEXR-RELATED"/>
    <property type="match status" value="1"/>
</dbReference>
<evidence type="ECO:0000259" key="5">
    <source>
        <dbReference type="PROSITE" id="PS51464"/>
    </source>
</evidence>
<dbReference type="GO" id="GO:0003700">
    <property type="term" value="F:DNA-binding transcription factor activity"/>
    <property type="evidence" value="ECO:0007669"/>
    <property type="project" value="InterPro"/>
</dbReference>
<dbReference type="Gene3D" id="3.40.50.10490">
    <property type="entry name" value="Glucose-6-phosphate isomerase like protein, domain 1"/>
    <property type="match status" value="1"/>
</dbReference>
<keyword evidence="1" id="KW-0805">Transcription regulation</keyword>
<dbReference type="GO" id="GO:0097367">
    <property type="term" value="F:carbohydrate derivative binding"/>
    <property type="evidence" value="ECO:0007669"/>
    <property type="project" value="InterPro"/>
</dbReference>
<evidence type="ECO:0000256" key="1">
    <source>
        <dbReference type="ARBA" id="ARBA00023015"/>
    </source>
</evidence>
<evidence type="ECO:0000259" key="4">
    <source>
        <dbReference type="PROSITE" id="PS51071"/>
    </source>
</evidence>
<gene>
    <name evidence="6" type="ORF">CD32_11185</name>
</gene>
<dbReference type="SUPFAM" id="SSF53697">
    <property type="entry name" value="SIS domain"/>
    <property type="match status" value="1"/>
</dbReference>
<dbReference type="Pfam" id="PF01380">
    <property type="entry name" value="SIS"/>
    <property type="match status" value="1"/>
</dbReference>
<dbReference type="InterPro" id="IPR047640">
    <property type="entry name" value="RpiR-like"/>
</dbReference>
<dbReference type="Proteomes" id="UP000030437">
    <property type="component" value="Unassembled WGS sequence"/>
</dbReference>
<evidence type="ECO:0000313" key="6">
    <source>
        <dbReference type="EMBL" id="KGR85010.1"/>
    </source>
</evidence>
<feature type="domain" description="SIS" evidence="5">
    <location>
        <begin position="127"/>
        <end position="267"/>
    </location>
</feature>
<feature type="domain" description="HTH rpiR-type" evidence="4">
    <location>
        <begin position="4"/>
        <end position="80"/>
    </location>
</feature>
<dbReference type="InterPro" id="IPR001347">
    <property type="entry name" value="SIS_dom"/>
</dbReference>
<dbReference type="eggNOG" id="COG1737">
    <property type="taxonomic scope" value="Bacteria"/>
</dbReference>
<dbReference type="PANTHER" id="PTHR30514">
    <property type="entry name" value="GLUCOKINASE"/>
    <property type="match status" value="1"/>
</dbReference>
<dbReference type="PROSITE" id="PS51464">
    <property type="entry name" value="SIS"/>
    <property type="match status" value="1"/>
</dbReference>
<dbReference type="CDD" id="cd05013">
    <property type="entry name" value="SIS_RpiR"/>
    <property type="match status" value="1"/>
</dbReference>
<dbReference type="Pfam" id="PF01418">
    <property type="entry name" value="HTH_6"/>
    <property type="match status" value="1"/>
</dbReference>
<dbReference type="EMBL" id="JPVP01000055">
    <property type="protein sequence ID" value="KGR85010.1"/>
    <property type="molecule type" value="Genomic_DNA"/>
</dbReference>
<evidence type="ECO:0000256" key="3">
    <source>
        <dbReference type="ARBA" id="ARBA00023163"/>
    </source>
</evidence>
<dbReference type="InterPro" id="IPR035472">
    <property type="entry name" value="RpiR-like_SIS"/>
</dbReference>
<name>A0A0A3INF8_9BACI</name>
<organism evidence="6 7">
    <name type="scientific">Lysinibacillus odysseyi 34hs-1 = NBRC 100172</name>
    <dbReference type="NCBI Taxonomy" id="1220589"/>
    <lineage>
        <taxon>Bacteria</taxon>
        <taxon>Bacillati</taxon>
        <taxon>Bacillota</taxon>
        <taxon>Bacilli</taxon>
        <taxon>Bacillales</taxon>
        <taxon>Bacillaceae</taxon>
        <taxon>Lysinibacillus</taxon>
    </lineage>
</organism>
<evidence type="ECO:0000313" key="7">
    <source>
        <dbReference type="Proteomes" id="UP000030437"/>
    </source>
</evidence>
<sequence>MSNIDIFALINSRYNAFTNTERKVADFIKENSRDVLYMSITDLADACNAGESSIFRFCKTLDLKGYQEFKIVLAHSISIEDETPPQISSEITLNDSIEDLSSKILASNIEAITETYNLLDVQHIQAATSLLVHANRIHFFGVGSSGVSALEAKNKFMRITNKTEYSTDVHFQMMSAALMEENDVAVIFSYSGSTKDALEIAEVVKEKGAKIIVITRFAKSPLTAFSDITLLCGGREGPLQGGSLSVKSSQLYILDLLYYSFIKETKSHSIKNKELTAQAVITKVL</sequence>
<keyword evidence="3" id="KW-0804">Transcription</keyword>
<reference evidence="6 7" key="1">
    <citation type="submission" date="2014-02" db="EMBL/GenBank/DDBJ databases">
        <title>Draft genome sequence of Lysinibacillus odysseyi NBRC 100172.</title>
        <authorList>
            <person name="Zhang F."/>
            <person name="Wang G."/>
            <person name="Zhang L."/>
        </authorList>
    </citation>
    <scope>NUCLEOTIDE SEQUENCE [LARGE SCALE GENOMIC DNA]</scope>
    <source>
        <strain evidence="6 7">NBRC 100172</strain>
    </source>
</reference>
<dbReference type="GO" id="GO:0003677">
    <property type="term" value="F:DNA binding"/>
    <property type="evidence" value="ECO:0007669"/>
    <property type="project" value="UniProtKB-KW"/>
</dbReference>
<comment type="caution">
    <text evidence="6">The sequence shown here is derived from an EMBL/GenBank/DDBJ whole genome shotgun (WGS) entry which is preliminary data.</text>
</comment>
<dbReference type="SUPFAM" id="SSF46689">
    <property type="entry name" value="Homeodomain-like"/>
    <property type="match status" value="1"/>
</dbReference>
<dbReference type="Gene3D" id="1.10.10.10">
    <property type="entry name" value="Winged helix-like DNA-binding domain superfamily/Winged helix DNA-binding domain"/>
    <property type="match status" value="1"/>
</dbReference>
<dbReference type="RefSeq" id="WP_052124835.1">
    <property type="nucleotide sequence ID" value="NZ_AVCX01000006.1"/>
</dbReference>
<dbReference type="InterPro" id="IPR036388">
    <property type="entry name" value="WH-like_DNA-bd_sf"/>
</dbReference>
<keyword evidence="7" id="KW-1185">Reference proteome</keyword>